<organism evidence="2 3">
    <name type="scientific">Dendrobium chrysotoxum</name>
    <name type="common">Orchid</name>
    <dbReference type="NCBI Taxonomy" id="161865"/>
    <lineage>
        <taxon>Eukaryota</taxon>
        <taxon>Viridiplantae</taxon>
        <taxon>Streptophyta</taxon>
        <taxon>Embryophyta</taxon>
        <taxon>Tracheophyta</taxon>
        <taxon>Spermatophyta</taxon>
        <taxon>Magnoliopsida</taxon>
        <taxon>Liliopsida</taxon>
        <taxon>Asparagales</taxon>
        <taxon>Orchidaceae</taxon>
        <taxon>Epidendroideae</taxon>
        <taxon>Malaxideae</taxon>
        <taxon>Dendrobiinae</taxon>
        <taxon>Dendrobium</taxon>
    </lineage>
</organism>
<feature type="region of interest" description="Disordered" evidence="1">
    <location>
        <begin position="37"/>
        <end position="70"/>
    </location>
</feature>
<reference evidence="2 3" key="1">
    <citation type="journal article" date="2021" name="Hortic Res">
        <title>Chromosome-scale assembly of the Dendrobium chrysotoxum genome enhances the understanding of orchid evolution.</title>
        <authorList>
            <person name="Zhang Y."/>
            <person name="Zhang G.Q."/>
            <person name="Zhang D."/>
            <person name="Liu X.D."/>
            <person name="Xu X.Y."/>
            <person name="Sun W.H."/>
            <person name="Yu X."/>
            <person name="Zhu X."/>
            <person name="Wang Z.W."/>
            <person name="Zhao X."/>
            <person name="Zhong W.Y."/>
            <person name="Chen H."/>
            <person name="Yin W.L."/>
            <person name="Huang T."/>
            <person name="Niu S.C."/>
            <person name="Liu Z.J."/>
        </authorList>
    </citation>
    <scope>NUCLEOTIDE SEQUENCE [LARGE SCALE GENOMIC DNA]</scope>
    <source>
        <strain evidence="2">Lindl</strain>
    </source>
</reference>
<accession>A0AAV7G5K2</accession>
<comment type="caution">
    <text evidence="2">The sequence shown here is derived from an EMBL/GenBank/DDBJ whole genome shotgun (WGS) entry which is preliminary data.</text>
</comment>
<dbReference type="AlphaFoldDB" id="A0AAV7G5K2"/>
<dbReference type="Proteomes" id="UP000775213">
    <property type="component" value="Unassembled WGS sequence"/>
</dbReference>
<protein>
    <submittedName>
        <fullName evidence="2">Uncharacterized protein</fullName>
    </submittedName>
</protein>
<name>A0AAV7G5K2_DENCH</name>
<feature type="compositionally biased region" description="Basic residues" evidence="1">
    <location>
        <begin position="52"/>
        <end position="62"/>
    </location>
</feature>
<evidence type="ECO:0000256" key="1">
    <source>
        <dbReference type="SAM" id="MobiDB-lite"/>
    </source>
</evidence>
<keyword evidence="3" id="KW-1185">Reference proteome</keyword>
<evidence type="ECO:0000313" key="3">
    <source>
        <dbReference type="Proteomes" id="UP000775213"/>
    </source>
</evidence>
<gene>
    <name evidence="2" type="ORF">IEQ34_021734</name>
</gene>
<sequence>MLTAGNRPNIGHPEPFLFISLVYFPCIRSLAAIAPPAVQESDRRRAPSGRQSRPHSCSRVRPGKPSIGKSEPIMDVLTRHFQEDVPWCLLIAQDIFKRMYLGLQALRTYFILPILFIACEETACRLF</sequence>
<dbReference type="EMBL" id="JAGFBR010000018">
    <property type="protein sequence ID" value="KAH0451042.1"/>
    <property type="molecule type" value="Genomic_DNA"/>
</dbReference>
<evidence type="ECO:0000313" key="2">
    <source>
        <dbReference type="EMBL" id="KAH0451042.1"/>
    </source>
</evidence>
<proteinExistence type="predicted"/>